<dbReference type="Pfam" id="PF22046">
    <property type="entry name" value="FabMG"/>
    <property type="match status" value="1"/>
</dbReference>
<dbReference type="RefSeq" id="WP_093323692.1">
    <property type="nucleotide sequence ID" value="NZ_FOSZ01000004.1"/>
</dbReference>
<dbReference type="EMBL" id="FOSZ01000004">
    <property type="protein sequence ID" value="SFL01390.1"/>
    <property type="molecule type" value="Genomic_DNA"/>
</dbReference>
<evidence type="ECO:0000313" key="2">
    <source>
        <dbReference type="Proteomes" id="UP000198851"/>
    </source>
</evidence>
<proteinExistence type="predicted"/>
<gene>
    <name evidence="1" type="ORF">SAMN04488036_10464</name>
</gene>
<dbReference type="AlphaFoldDB" id="A0A1I4E8Y7"/>
<dbReference type="STRING" id="1280847.SAMN04488036_10464"/>
<organism evidence="1 2">
    <name type="scientific">Shimia haliotis</name>
    <dbReference type="NCBI Taxonomy" id="1280847"/>
    <lineage>
        <taxon>Bacteria</taxon>
        <taxon>Pseudomonadati</taxon>
        <taxon>Pseudomonadota</taxon>
        <taxon>Alphaproteobacteria</taxon>
        <taxon>Rhodobacterales</taxon>
        <taxon>Roseobacteraceae</taxon>
    </lineage>
</organism>
<reference evidence="2" key="1">
    <citation type="submission" date="2016-10" db="EMBL/GenBank/DDBJ databases">
        <authorList>
            <person name="Varghese N."/>
            <person name="Submissions S."/>
        </authorList>
    </citation>
    <scope>NUCLEOTIDE SEQUENCE [LARGE SCALE GENOMIC DNA]</scope>
    <source>
        <strain evidence="2">DSM 28453</strain>
    </source>
</reference>
<dbReference type="Proteomes" id="UP000198851">
    <property type="component" value="Unassembled WGS sequence"/>
</dbReference>
<protein>
    <submittedName>
        <fullName evidence="1">Uncharacterized protein</fullName>
    </submittedName>
</protein>
<dbReference type="InterPro" id="IPR053909">
    <property type="entry name" value="FabMG"/>
</dbReference>
<evidence type="ECO:0000313" key="1">
    <source>
        <dbReference type="EMBL" id="SFL01390.1"/>
    </source>
</evidence>
<accession>A0A1I4E8Y7</accession>
<dbReference type="OrthoDB" id="7374356at2"/>
<name>A0A1I4E8Y7_9RHOB</name>
<sequence>MKQSLPLTELRSNTLYKEGDIFVLFGELFGRGYATGLIEAAKAAGMTVVGITVGRRDEDKSLRALTAEELAEAEANLGGKIINVPLMAGFDMDAPEGGETPTDMLAGMTLENWQEYTLDWAQVDVCRDLGTARFKSALTEVLSQLDSLIPAGRNVLFAHTMAGGIPRAKAFMAIANRIYKGRGARHLSSQALLDSDLGKLILQNFDEVTANSFGHLIEQSASLRTRIEGEGGEVRYSAYGYHGTRVLIDGEYRWQTYTSYTQGYAKMRLEGFAKSAWDQGIKATVFNCPEIRTNSSDVFAGIELSLLPLLEALRHEGGGTWTDALWQECQSLLKDDVALEAVLKTVQDYQLDPAMQPFYNFAEWPMANSAEQVEKTVGTSQDIVGLHKDRKALVSDVLSQHVVGATGALIFGTLSQPEGPAIWLDHDHVAKHLISVH</sequence>
<keyword evidence="2" id="KW-1185">Reference proteome</keyword>